<keyword evidence="4" id="KW-1185">Reference proteome</keyword>
<gene>
    <name evidence="3" type="ORF">NF556_04645</name>
</gene>
<name>A0ABY4YX54_9MICO</name>
<organism evidence="3 4">
    <name type="scientific">Ornithinimicrobium faecis</name>
    <dbReference type="NCBI Taxonomy" id="2934158"/>
    <lineage>
        <taxon>Bacteria</taxon>
        <taxon>Bacillati</taxon>
        <taxon>Actinomycetota</taxon>
        <taxon>Actinomycetes</taxon>
        <taxon>Micrococcales</taxon>
        <taxon>Ornithinimicrobiaceae</taxon>
        <taxon>Ornithinimicrobium</taxon>
    </lineage>
</organism>
<dbReference type="PANTHER" id="PTHR36933">
    <property type="entry name" value="SLL0788 PROTEIN"/>
    <property type="match status" value="1"/>
</dbReference>
<evidence type="ECO:0000313" key="4">
    <source>
        <dbReference type="Proteomes" id="UP001056455"/>
    </source>
</evidence>
<dbReference type="EMBL" id="CP099489">
    <property type="protein sequence ID" value="USQ80943.1"/>
    <property type="molecule type" value="Genomic_DNA"/>
</dbReference>
<dbReference type="InterPro" id="IPR005183">
    <property type="entry name" value="DUF305_CopM-like"/>
</dbReference>
<feature type="region of interest" description="Disordered" evidence="1">
    <location>
        <begin position="15"/>
        <end position="39"/>
    </location>
</feature>
<dbReference type="RefSeq" id="WP_252594327.1">
    <property type="nucleotide sequence ID" value="NZ_CP099489.1"/>
</dbReference>
<dbReference type="PANTHER" id="PTHR36933:SF1">
    <property type="entry name" value="SLL0788 PROTEIN"/>
    <property type="match status" value="1"/>
</dbReference>
<sequence>MSGLVMLALVGCSAEETSPDQDTATGEAAPTTRVLQPGHPGEDNVVATTAVEVATPTASAADVTFMQEMIVHHAQAIEMADLVEGDLDDAEVQAIAARIRDAQRPEIEAMATWLTLHGHPVPAVAGEAGVDLERLRAQELPADHDGEHESHGGGHEMPGMATAEQMHSLGEAQGTKADLLFLELMSAHHQGALTMLDEHAAGASDLRATEMADEMAAEQQAEIGRMADIRDRLQTSD</sequence>
<reference evidence="3" key="1">
    <citation type="submission" date="2022-06" db="EMBL/GenBank/DDBJ databases">
        <title>Ornithinimicrobium HY1793.</title>
        <authorList>
            <person name="Huang Y."/>
        </authorList>
    </citation>
    <scope>NUCLEOTIDE SEQUENCE</scope>
    <source>
        <strain evidence="3">HY1793</strain>
    </source>
</reference>
<evidence type="ECO:0000313" key="3">
    <source>
        <dbReference type="EMBL" id="USQ80943.1"/>
    </source>
</evidence>
<dbReference type="InterPro" id="IPR012347">
    <property type="entry name" value="Ferritin-like"/>
</dbReference>
<dbReference type="Proteomes" id="UP001056455">
    <property type="component" value="Chromosome"/>
</dbReference>
<dbReference type="Pfam" id="PF03713">
    <property type="entry name" value="DUF305"/>
    <property type="match status" value="1"/>
</dbReference>
<evidence type="ECO:0000256" key="1">
    <source>
        <dbReference type="SAM" id="MobiDB-lite"/>
    </source>
</evidence>
<accession>A0ABY4YX54</accession>
<feature type="domain" description="DUF305" evidence="2">
    <location>
        <begin position="62"/>
        <end position="229"/>
    </location>
</feature>
<dbReference type="Gene3D" id="1.20.1260.10">
    <property type="match status" value="1"/>
</dbReference>
<evidence type="ECO:0000259" key="2">
    <source>
        <dbReference type="Pfam" id="PF03713"/>
    </source>
</evidence>
<proteinExistence type="predicted"/>
<protein>
    <submittedName>
        <fullName evidence="3">DUF305 domain-containing protein</fullName>
    </submittedName>
</protein>